<protein>
    <submittedName>
        <fullName evidence="1">Uncharacterized protein</fullName>
    </submittedName>
</protein>
<dbReference type="AlphaFoldDB" id="A0A1X2Z8A1"/>
<reference evidence="1 2" key="1">
    <citation type="journal article" date="2016" name="Sci. Rep.">
        <title>Evaluation of genetic diversity among strains of the human gut commensal Bifidobacterium adolescentis.</title>
        <authorList>
            <person name="Duranti S."/>
            <person name="Milani C."/>
            <person name="Lugli G.A."/>
            <person name="Mancabelli L."/>
            <person name="Turroni F."/>
            <person name="Ferrario C."/>
            <person name="Mangifesta M."/>
            <person name="Viappiani A."/>
            <person name="Sanchez B."/>
            <person name="Margolles A."/>
            <person name="van Sinderen D."/>
            <person name="Ventura M."/>
        </authorList>
    </citation>
    <scope>NUCLEOTIDE SEQUENCE [LARGE SCALE GENOMIC DNA]</scope>
    <source>
        <strain evidence="1 2">AD2-8</strain>
    </source>
</reference>
<evidence type="ECO:0000313" key="1">
    <source>
        <dbReference type="EMBL" id="OSG90638.1"/>
    </source>
</evidence>
<name>A0A1X2Z8A1_BIFAD</name>
<evidence type="ECO:0000313" key="2">
    <source>
        <dbReference type="Proteomes" id="UP000193664"/>
    </source>
</evidence>
<proteinExistence type="predicted"/>
<dbReference type="EMBL" id="LNKF01000017">
    <property type="protein sequence ID" value="OSG90638.1"/>
    <property type="molecule type" value="Genomic_DNA"/>
</dbReference>
<sequence>MIANGHVSCGYCSAVIAELEPWPAGERREFVCPECGCVNYVTPVVEYRSTTYGRELWRAIVAEVSRRGGTAHVEFYDDDAASIRLDGTTACMYVCFDGPASARVDGLHVSVQGRQVPLGEYAEMKPGEAARAVVDHIEELGHAAEQEA</sequence>
<dbReference type="RefSeq" id="WP_085408753.1">
    <property type="nucleotide sequence ID" value="NZ_LNKF01000017.1"/>
</dbReference>
<dbReference type="Proteomes" id="UP000193664">
    <property type="component" value="Unassembled WGS sequence"/>
</dbReference>
<gene>
    <name evidence="1" type="ORF">AD0028_1953</name>
</gene>
<comment type="caution">
    <text evidence="1">The sequence shown here is derived from an EMBL/GenBank/DDBJ whole genome shotgun (WGS) entry which is preliminary data.</text>
</comment>
<accession>A0A1X2Z8A1</accession>
<organism evidence="1 2">
    <name type="scientific">Bifidobacterium adolescentis</name>
    <dbReference type="NCBI Taxonomy" id="1680"/>
    <lineage>
        <taxon>Bacteria</taxon>
        <taxon>Bacillati</taxon>
        <taxon>Actinomycetota</taxon>
        <taxon>Actinomycetes</taxon>
        <taxon>Bifidobacteriales</taxon>
        <taxon>Bifidobacteriaceae</taxon>
        <taxon>Bifidobacterium</taxon>
    </lineage>
</organism>